<dbReference type="PANTHER" id="PTHR43236:SF1">
    <property type="entry name" value="BLL7220 PROTEIN"/>
    <property type="match status" value="1"/>
</dbReference>
<organism evidence="2 3">
    <name type="scientific">Paenibacillus terrae</name>
    <dbReference type="NCBI Taxonomy" id="159743"/>
    <lineage>
        <taxon>Bacteria</taxon>
        <taxon>Bacillati</taxon>
        <taxon>Bacillota</taxon>
        <taxon>Bacilli</taxon>
        <taxon>Bacillales</taxon>
        <taxon>Paenibacillaceae</taxon>
        <taxon>Paenibacillus</taxon>
    </lineage>
</organism>
<sequence>MREFPSLSPKEFDEIEAKVRAKLGEKLKTHRVLREEVLELIQQEATLLKYPIKDNELCAFVCKKKDRVFVYINTFIPREKQVFAAAHELYHIWYDQDKLNQTELLHDQVLENYTEDVNELKANLFAALLLVPTEVLSNEIKSRGIQKDSLKIEDIVRLMALFYVPFKTIVRRLFEIEFIDEKKMREFLTVPDRDSQAGVILVRKRLQLNDSTQDRTNEVFFENLVENAISAYNEEIINEQKLRNILSLVNQSPESMQIIELGTEGDWDSIMGDYDGDD</sequence>
<dbReference type="EMBL" id="JTHP01000054">
    <property type="protein sequence ID" value="KJD43547.1"/>
    <property type="molecule type" value="Genomic_DNA"/>
</dbReference>
<gene>
    <name evidence="2" type="ORF">QD47_21815</name>
</gene>
<feature type="domain" description="IrrE N-terminal-like" evidence="1">
    <location>
        <begin position="67"/>
        <end position="173"/>
    </location>
</feature>
<dbReference type="Gene3D" id="1.10.10.2910">
    <property type="match status" value="1"/>
</dbReference>
<dbReference type="RefSeq" id="WP_044648107.1">
    <property type="nucleotide sequence ID" value="NZ_JTHP01000054.1"/>
</dbReference>
<evidence type="ECO:0000259" key="1">
    <source>
        <dbReference type="Pfam" id="PF06114"/>
    </source>
</evidence>
<accession>A0A0D7X0L3</accession>
<keyword evidence="3" id="KW-1185">Reference proteome</keyword>
<dbReference type="Proteomes" id="UP000032534">
    <property type="component" value="Unassembled WGS sequence"/>
</dbReference>
<reference evidence="2 3" key="1">
    <citation type="submission" date="2014-11" db="EMBL/GenBank/DDBJ databases">
        <title>Draft Genome Sequences of Paenibacillus polymyxa NRRL B-30509 and Paenibacillus terrae NRRL B-30644, Strains from a Poultry Environment that Produce Tridecaptin A and Paenicidins.</title>
        <authorList>
            <person name="van Belkum M.J."/>
            <person name="Lohans C.T."/>
            <person name="Vederas J.C."/>
        </authorList>
    </citation>
    <scope>NUCLEOTIDE SEQUENCE [LARGE SCALE GENOMIC DNA]</scope>
    <source>
        <strain evidence="2 3">NRRL B-30644</strain>
    </source>
</reference>
<evidence type="ECO:0000313" key="3">
    <source>
        <dbReference type="Proteomes" id="UP000032534"/>
    </source>
</evidence>
<dbReference type="PANTHER" id="PTHR43236">
    <property type="entry name" value="ANTITOXIN HIGA1"/>
    <property type="match status" value="1"/>
</dbReference>
<dbReference type="OrthoDB" id="9816277at2"/>
<dbReference type="InterPro" id="IPR052345">
    <property type="entry name" value="Rad_response_metalloprotease"/>
</dbReference>
<dbReference type="Pfam" id="PF06114">
    <property type="entry name" value="Peptidase_M78"/>
    <property type="match status" value="1"/>
</dbReference>
<comment type="caution">
    <text evidence="2">The sequence shown here is derived from an EMBL/GenBank/DDBJ whole genome shotgun (WGS) entry which is preliminary data.</text>
</comment>
<evidence type="ECO:0000313" key="2">
    <source>
        <dbReference type="EMBL" id="KJD43547.1"/>
    </source>
</evidence>
<protein>
    <recommendedName>
        <fullName evidence="1">IrrE N-terminal-like domain-containing protein</fullName>
    </recommendedName>
</protein>
<dbReference type="PATRIC" id="fig|159743.3.peg.4857"/>
<name>A0A0D7X0L3_9BACL</name>
<proteinExistence type="predicted"/>
<dbReference type="AlphaFoldDB" id="A0A0D7X0L3"/>
<dbReference type="InterPro" id="IPR010359">
    <property type="entry name" value="IrrE_HExxH"/>
</dbReference>